<evidence type="ECO:0000313" key="1">
    <source>
        <dbReference type="EMBL" id="EGK09406.1"/>
    </source>
</evidence>
<dbReference type="Proteomes" id="UP000004207">
    <property type="component" value="Unassembled WGS sequence"/>
</dbReference>
<dbReference type="HOGENOM" id="CLU_2861792_0_0_4"/>
<accession>F5S787</accession>
<name>F5S787_KINKI</name>
<keyword evidence="2" id="KW-1185">Reference proteome</keyword>
<dbReference type="EMBL" id="AFHS01000036">
    <property type="protein sequence ID" value="EGK09406.1"/>
    <property type="molecule type" value="Genomic_DNA"/>
</dbReference>
<protein>
    <submittedName>
        <fullName evidence="1">Uncharacterized protein</fullName>
    </submittedName>
</protein>
<gene>
    <name evidence="1" type="ORF">HMPREF0476_1070</name>
</gene>
<reference evidence="1 2" key="1">
    <citation type="submission" date="2011-04" db="EMBL/GenBank/DDBJ databases">
        <authorList>
            <person name="Muzny D."/>
            <person name="Qin X."/>
            <person name="Deng J."/>
            <person name="Jiang H."/>
            <person name="Liu Y."/>
            <person name="Qu J."/>
            <person name="Song X.-Z."/>
            <person name="Zhang L."/>
            <person name="Thornton R."/>
            <person name="Coyle M."/>
            <person name="Francisco L."/>
            <person name="Jackson L."/>
            <person name="Javaid M."/>
            <person name="Korchina V."/>
            <person name="Kovar C."/>
            <person name="Mata R."/>
            <person name="Mathew T."/>
            <person name="Ngo R."/>
            <person name="Nguyen L."/>
            <person name="Nguyen N."/>
            <person name="Okwuonu G."/>
            <person name="Ongeri F."/>
            <person name="Pham C."/>
            <person name="Simmons D."/>
            <person name="Wilczek-Boney K."/>
            <person name="Hale W."/>
            <person name="Jakkamsetti A."/>
            <person name="Pham P."/>
            <person name="Ruth R."/>
            <person name="San Lucas F."/>
            <person name="Warren J."/>
            <person name="Zhang J."/>
            <person name="Zhao Z."/>
            <person name="Zhou C."/>
            <person name="Zhu D."/>
            <person name="Lee S."/>
            <person name="Bess C."/>
            <person name="Blankenburg K."/>
            <person name="Forbes L."/>
            <person name="Fu Q."/>
            <person name="Gubbala S."/>
            <person name="Hirani K."/>
            <person name="Jayaseelan J.C."/>
            <person name="Lara F."/>
            <person name="Munidasa M."/>
            <person name="Palculict T."/>
            <person name="Patil S."/>
            <person name="Pu L.-L."/>
            <person name="Saada N."/>
            <person name="Tang L."/>
            <person name="Weissenberger G."/>
            <person name="Zhu Y."/>
            <person name="Hemphill L."/>
            <person name="Shang Y."/>
            <person name="Youmans B."/>
            <person name="Ayvaz T."/>
            <person name="Ross M."/>
            <person name="Santibanez J."/>
            <person name="Aqrawi P."/>
            <person name="Gross S."/>
            <person name="Joshi V."/>
            <person name="Fowler G."/>
            <person name="Nazareth L."/>
            <person name="Reid J."/>
            <person name="Worley K."/>
            <person name="Petrosino J."/>
            <person name="Highlander S."/>
            <person name="Gibbs R."/>
        </authorList>
    </citation>
    <scope>NUCLEOTIDE SEQUENCE [LARGE SCALE GENOMIC DNA]</scope>
    <source>
        <strain evidence="1 2">ATCC 23330</strain>
    </source>
</reference>
<sequence>MPNVLHTQFAIWLLERRGANRKQPALAYTYRIALAHNHSRDMANFIYVIEQSAFIVQPTMVGKI</sequence>
<organism evidence="1 2">
    <name type="scientific">Kingella kingae ATCC 23330</name>
    <dbReference type="NCBI Taxonomy" id="887327"/>
    <lineage>
        <taxon>Bacteria</taxon>
        <taxon>Pseudomonadati</taxon>
        <taxon>Pseudomonadota</taxon>
        <taxon>Betaproteobacteria</taxon>
        <taxon>Neisseriales</taxon>
        <taxon>Neisseriaceae</taxon>
        <taxon>Kingella</taxon>
    </lineage>
</organism>
<proteinExistence type="predicted"/>
<evidence type="ECO:0000313" key="2">
    <source>
        <dbReference type="Proteomes" id="UP000004207"/>
    </source>
</evidence>
<comment type="caution">
    <text evidence="1">The sequence shown here is derived from an EMBL/GenBank/DDBJ whole genome shotgun (WGS) entry which is preliminary data.</text>
</comment>
<dbReference type="AlphaFoldDB" id="F5S787"/>